<evidence type="ECO:0000313" key="2">
    <source>
        <dbReference type="Proteomes" id="UP000828390"/>
    </source>
</evidence>
<evidence type="ECO:0000313" key="1">
    <source>
        <dbReference type="EMBL" id="KAH3705495.1"/>
    </source>
</evidence>
<accession>A0A9D4BJC7</accession>
<gene>
    <name evidence="1" type="ORF">DPMN_080570</name>
</gene>
<keyword evidence="2" id="KW-1185">Reference proteome</keyword>
<protein>
    <submittedName>
        <fullName evidence="1">Uncharacterized protein</fullName>
    </submittedName>
</protein>
<sequence length="64" mass="7150">MAEFQKDTQSRQDAEYADRWATPTAGVCQSPSAATCLAAPRPSRLSPCRIMTHSLRSSQRRVLR</sequence>
<dbReference type="EMBL" id="JAIWYP010000015">
    <property type="protein sequence ID" value="KAH3705495.1"/>
    <property type="molecule type" value="Genomic_DNA"/>
</dbReference>
<dbReference type="Proteomes" id="UP000828390">
    <property type="component" value="Unassembled WGS sequence"/>
</dbReference>
<reference evidence="1" key="2">
    <citation type="submission" date="2020-11" db="EMBL/GenBank/DDBJ databases">
        <authorList>
            <person name="McCartney M.A."/>
            <person name="Auch B."/>
            <person name="Kono T."/>
            <person name="Mallez S."/>
            <person name="Becker A."/>
            <person name="Gohl D.M."/>
            <person name="Silverstein K.A.T."/>
            <person name="Koren S."/>
            <person name="Bechman K.B."/>
            <person name="Herman A."/>
            <person name="Abrahante J.E."/>
            <person name="Garbe J."/>
        </authorList>
    </citation>
    <scope>NUCLEOTIDE SEQUENCE</scope>
    <source>
        <strain evidence="1">Duluth1</strain>
        <tissue evidence="1">Whole animal</tissue>
    </source>
</reference>
<comment type="caution">
    <text evidence="1">The sequence shown here is derived from an EMBL/GenBank/DDBJ whole genome shotgun (WGS) entry which is preliminary data.</text>
</comment>
<organism evidence="1 2">
    <name type="scientific">Dreissena polymorpha</name>
    <name type="common">Zebra mussel</name>
    <name type="synonym">Mytilus polymorpha</name>
    <dbReference type="NCBI Taxonomy" id="45954"/>
    <lineage>
        <taxon>Eukaryota</taxon>
        <taxon>Metazoa</taxon>
        <taxon>Spiralia</taxon>
        <taxon>Lophotrochozoa</taxon>
        <taxon>Mollusca</taxon>
        <taxon>Bivalvia</taxon>
        <taxon>Autobranchia</taxon>
        <taxon>Heteroconchia</taxon>
        <taxon>Euheterodonta</taxon>
        <taxon>Imparidentia</taxon>
        <taxon>Neoheterodontei</taxon>
        <taxon>Myida</taxon>
        <taxon>Dreissenoidea</taxon>
        <taxon>Dreissenidae</taxon>
        <taxon>Dreissena</taxon>
    </lineage>
</organism>
<dbReference type="AlphaFoldDB" id="A0A9D4BJC7"/>
<name>A0A9D4BJC7_DREPO</name>
<reference evidence="1" key="1">
    <citation type="journal article" date="2019" name="bioRxiv">
        <title>The Genome of the Zebra Mussel, Dreissena polymorpha: A Resource for Invasive Species Research.</title>
        <authorList>
            <person name="McCartney M.A."/>
            <person name="Auch B."/>
            <person name="Kono T."/>
            <person name="Mallez S."/>
            <person name="Zhang Y."/>
            <person name="Obille A."/>
            <person name="Becker A."/>
            <person name="Abrahante J.E."/>
            <person name="Garbe J."/>
            <person name="Badalamenti J.P."/>
            <person name="Herman A."/>
            <person name="Mangelson H."/>
            <person name="Liachko I."/>
            <person name="Sullivan S."/>
            <person name="Sone E.D."/>
            <person name="Koren S."/>
            <person name="Silverstein K.A.T."/>
            <person name="Beckman K.B."/>
            <person name="Gohl D.M."/>
        </authorList>
    </citation>
    <scope>NUCLEOTIDE SEQUENCE</scope>
    <source>
        <strain evidence="1">Duluth1</strain>
        <tissue evidence="1">Whole animal</tissue>
    </source>
</reference>
<proteinExistence type="predicted"/>